<dbReference type="PROSITE" id="PS50199">
    <property type="entry name" value="ZF_RANBP2_2"/>
    <property type="match status" value="1"/>
</dbReference>
<dbReference type="Gene3D" id="3.30.70.330">
    <property type="match status" value="1"/>
</dbReference>
<dbReference type="FunFam" id="3.30.70.330:FF:000242">
    <property type="entry name" value="RNA-binding protein FUS isoform X1"/>
    <property type="match status" value="1"/>
</dbReference>
<sequence>MDDSVTSPEPGLNGLNSVSLRAVNIGNRRRLCSIGLLHKLLNGFHARLWRQMIMPSPQAMVTVAMEDSPARVTVNPLAKITASRVMGDTTKTQRAAPLIIRVDTVPAMDSPSQEDWGLRPPLRAIISPVSLTALEATVTAASLLQLKAEATTSSPLIQAITSISLLLRLPLGYNQDASSMSGGGGSGYGGQDGGYGQDGRGGRGRGGGGGFGGRGAGGFDRGGRGGPRGRGGMGMGDRGGFNKFGGPRDHGAGGPNMQDQDNSDNNTIFVQGLGDDYTVESVADFFKQIGIIKVNKKTGLPMINLYTDRETGKLKGEATVSFDDPPSAKAAIDWFDGKDFNGNPIKVSFATRRAEFGRGGGAMRGGRGRGGPMGRGGFGGGRGGGGFPGNNGSGSGGGGGGGGGGQQRAGDWKCSNSTCGNLNFSWRNECNQCKAPKPEGSGGGMAPMGGGFGGDRGRGGFDRGGFRGRGGDRGGFRGGRGGDRGGFGPGKMDSRGEHRHDCRDRPY</sequence>
<comment type="similarity">
    <text evidence="2">Belongs to the RRM TET family.</text>
</comment>
<dbReference type="GO" id="GO:0006396">
    <property type="term" value="P:RNA processing"/>
    <property type="evidence" value="ECO:0007669"/>
    <property type="project" value="UniProtKB-ARBA"/>
</dbReference>
<reference evidence="22" key="1">
    <citation type="submission" date="2025-08" db="UniProtKB">
        <authorList>
            <consortium name="Ensembl"/>
        </authorList>
    </citation>
    <scope>IDENTIFICATION</scope>
</reference>
<evidence type="ECO:0000256" key="4">
    <source>
        <dbReference type="ARBA" id="ARBA00022499"/>
    </source>
</evidence>
<dbReference type="SMART" id="SM00547">
    <property type="entry name" value="ZnF_RBZ"/>
    <property type="match status" value="1"/>
</dbReference>
<evidence type="ECO:0000256" key="1">
    <source>
        <dbReference type="ARBA" id="ARBA00004123"/>
    </source>
</evidence>
<feature type="region of interest" description="Disordered" evidence="19">
    <location>
        <begin position="180"/>
        <end position="234"/>
    </location>
</feature>
<evidence type="ECO:0000256" key="7">
    <source>
        <dbReference type="ARBA" id="ARBA00022737"/>
    </source>
</evidence>
<keyword evidence="6" id="KW-0479">Metal-binding</keyword>
<evidence type="ECO:0000256" key="16">
    <source>
        <dbReference type="ARBA" id="ARBA00093275"/>
    </source>
</evidence>
<feature type="domain" description="RRM" evidence="20">
    <location>
        <begin position="266"/>
        <end position="352"/>
    </location>
</feature>
<keyword evidence="11 17" id="KW-0694">RNA-binding</keyword>
<dbReference type="InterPro" id="IPR001876">
    <property type="entry name" value="Znf_RanBP2"/>
</dbReference>
<dbReference type="InterPro" id="IPR034870">
    <property type="entry name" value="TET_fam"/>
</dbReference>
<evidence type="ECO:0000256" key="15">
    <source>
        <dbReference type="ARBA" id="ARBA00071753"/>
    </source>
</evidence>
<evidence type="ECO:0000256" key="14">
    <source>
        <dbReference type="ARBA" id="ARBA00062274"/>
    </source>
</evidence>
<feature type="region of interest" description="Disordered" evidence="19">
    <location>
        <begin position="358"/>
        <end position="410"/>
    </location>
</feature>
<dbReference type="InterPro" id="IPR036443">
    <property type="entry name" value="Znf_RanBP2_sf"/>
</dbReference>
<dbReference type="Ensembl" id="ENSCCRT00010045196.1">
    <property type="protein sequence ID" value="ENSCCRP00010041170.1"/>
    <property type="gene ID" value="ENSCCRG00010017555.1"/>
</dbReference>
<evidence type="ECO:0000256" key="18">
    <source>
        <dbReference type="PROSITE-ProRule" id="PRU00322"/>
    </source>
</evidence>
<keyword evidence="7" id="KW-0677">Repeat</keyword>
<evidence type="ECO:0000256" key="9">
    <source>
        <dbReference type="ARBA" id="ARBA00022833"/>
    </source>
</evidence>
<dbReference type="PROSITE" id="PS50102">
    <property type="entry name" value="RRM"/>
    <property type="match status" value="1"/>
</dbReference>
<dbReference type="SUPFAM" id="SSF54928">
    <property type="entry name" value="RNA-binding domain, RBD"/>
    <property type="match status" value="1"/>
</dbReference>
<dbReference type="SMART" id="SM00360">
    <property type="entry name" value="RRM"/>
    <property type="match status" value="1"/>
</dbReference>
<keyword evidence="5" id="KW-0597">Phosphoprotein</keyword>
<dbReference type="Pfam" id="PF00076">
    <property type="entry name" value="RRM_1"/>
    <property type="match status" value="1"/>
</dbReference>
<evidence type="ECO:0000256" key="12">
    <source>
        <dbReference type="ARBA" id="ARBA00023125"/>
    </source>
</evidence>
<keyword evidence="12" id="KW-0238">DNA-binding</keyword>
<keyword evidence="23" id="KW-1185">Reference proteome</keyword>
<dbReference type="GO" id="GO:0003723">
    <property type="term" value="F:RNA binding"/>
    <property type="evidence" value="ECO:0007669"/>
    <property type="project" value="UniProtKB-UniRule"/>
</dbReference>
<evidence type="ECO:0000256" key="3">
    <source>
        <dbReference type="ARBA" id="ARBA00022481"/>
    </source>
</evidence>
<evidence type="ECO:0000256" key="11">
    <source>
        <dbReference type="ARBA" id="ARBA00022884"/>
    </source>
</evidence>
<evidence type="ECO:0000256" key="13">
    <source>
        <dbReference type="ARBA" id="ARBA00023242"/>
    </source>
</evidence>
<dbReference type="InterPro" id="IPR012677">
    <property type="entry name" value="Nucleotide-bd_a/b_plait_sf"/>
</dbReference>
<keyword evidence="3" id="KW-0488">Methylation</keyword>
<dbReference type="AlphaFoldDB" id="A0A8C1K4Q1"/>
<dbReference type="PROSITE" id="PS01358">
    <property type="entry name" value="ZF_RANBP2_1"/>
    <property type="match status" value="1"/>
</dbReference>
<name>A0A8C1K4Q1_CYPCA</name>
<evidence type="ECO:0000256" key="2">
    <source>
        <dbReference type="ARBA" id="ARBA00008448"/>
    </source>
</evidence>
<dbReference type="CDD" id="cd12535">
    <property type="entry name" value="RRM_FUS_TAF15"/>
    <property type="match status" value="1"/>
</dbReference>
<feature type="compositionally biased region" description="Gly residues" evidence="19">
    <location>
        <begin position="440"/>
        <end position="454"/>
    </location>
</feature>
<comment type="subunit">
    <text evidence="14">Self-oligomerizes (via N-terminal region). Oligomerization is essential for chromatin binding. Component of nuclear riboprotein complexes. Interacts with ILF3, TDRD3 and SF1. Interacts through its C-terminus with SFRS13A. Interacts with OTUB1 and SARNP. Interacts with LRSAM1. Interacts with SAFB1 in a DNA-dependent manner; this interaction tethers FUS to chromatin. Interacts with MATR3. Interacts with SNRNP70 and POLR2A; these interactions couple RNA transcription and splicing. Interacts (through its RNA-binding domain) with RALY (through its RNA-binding domain); both are components of the same RNPs.</text>
</comment>
<comment type="function">
    <text evidence="16">DNA/RNA-binding protein that plays a role in various cellular processes such as transcription regulation, RNA splicing, RNA transport, DNA repair and damage response. Binds to ssRNA containing the consensus sequence 5'-AGGUAA-3'. Binds to nascent pre-mRNAs and acts as a molecular mediator between RNA polymerase II and U1 small nuclear ribonucleoprotein thereby coupling transcription and splicing. Also binds its own pre-mRNA and autoregulates its expression; this autoregulation mechanism is mediated by non-sense-mediated decay. Plays a role in DNA repair mechanisms by promoting D-loop formation and homologous recombination during DNA double-strand break repair. In neuronal cells, plays crucial roles in dendritic spine formation and stability, RNA transport, mRNA stability and synaptic homeostasis.</text>
</comment>
<dbReference type="Gene3D" id="4.10.1060.10">
    <property type="entry name" value="Zinc finger, RanBP2-type"/>
    <property type="match status" value="1"/>
</dbReference>
<feature type="region of interest" description="Disordered" evidence="19">
    <location>
        <begin position="437"/>
        <end position="507"/>
    </location>
</feature>
<proteinExistence type="inferred from homology"/>
<feature type="domain" description="RanBP2-type" evidence="21">
    <location>
        <begin position="408"/>
        <end position="439"/>
    </location>
</feature>
<feature type="compositionally biased region" description="Basic and acidic residues" evidence="19">
    <location>
        <begin position="492"/>
        <end position="507"/>
    </location>
</feature>
<accession>A0A8C1K4Q1</accession>
<keyword evidence="4" id="KW-1017">Isopeptide bond</keyword>
<dbReference type="InterPro" id="IPR000504">
    <property type="entry name" value="RRM_dom"/>
</dbReference>
<keyword evidence="13" id="KW-0539">Nucleus</keyword>
<dbReference type="InterPro" id="IPR035979">
    <property type="entry name" value="RBD_domain_sf"/>
</dbReference>
<evidence type="ECO:0000256" key="10">
    <source>
        <dbReference type="ARBA" id="ARBA00022843"/>
    </source>
</evidence>
<evidence type="ECO:0000313" key="23">
    <source>
        <dbReference type="Proteomes" id="UP000694427"/>
    </source>
</evidence>
<dbReference type="Proteomes" id="UP000694427">
    <property type="component" value="Unplaced"/>
</dbReference>
<evidence type="ECO:0000256" key="17">
    <source>
        <dbReference type="PROSITE-ProRule" id="PRU00176"/>
    </source>
</evidence>
<dbReference type="GO" id="GO:0006355">
    <property type="term" value="P:regulation of DNA-templated transcription"/>
    <property type="evidence" value="ECO:0007669"/>
    <property type="project" value="InterPro"/>
</dbReference>
<dbReference type="GO" id="GO:0003677">
    <property type="term" value="F:DNA binding"/>
    <property type="evidence" value="ECO:0007669"/>
    <property type="project" value="UniProtKB-KW"/>
</dbReference>
<feature type="compositionally biased region" description="Gly residues" evidence="19">
    <location>
        <begin position="181"/>
        <end position="234"/>
    </location>
</feature>
<evidence type="ECO:0000259" key="20">
    <source>
        <dbReference type="PROSITE" id="PS50102"/>
    </source>
</evidence>
<comment type="subcellular location">
    <subcellularLocation>
        <location evidence="1">Nucleus</location>
    </subcellularLocation>
</comment>
<dbReference type="GO" id="GO:0008270">
    <property type="term" value="F:zinc ion binding"/>
    <property type="evidence" value="ECO:0007669"/>
    <property type="project" value="UniProtKB-KW"/>
</dbReference>
<reference evidence="22" key="2">
    <citation type="submission" date="2025-09" db="UniProtKB">
        <authorList>
            <consortium name="Ensembl"/>
        </authorList>
    </citation>
    <scope>IDENTIFICATION</scope>
</reference>
<dbReference type="SUPFAM" id="SSF90209">
    <property type="entry name" value="Ran binding protein zinc finger-like"/>
    <property type="match status" value="1"/>
</dbReference>
<evidence type="ECO:0000259" key="21">
    <source>
        <dbReference type="PROSITE" id="PS50199"/>
    </source>
</evidence>
<evidence type="ECO:0000256" key="19">
    <source>
        <dbReference type="SAM" id="MobiDB-lite"/>
    </source>
</evidence>
<dbReference type="FunFam" id="4.10.1060.10:FF:000002">
    <property type="entry name" value="RNA-binding protein EWS isoform 1"/>
    <property type="match status" value="1"/>
</dbReference>
<organism evidence="22 23">
    <name type="scientific">Cyprinus carpio</name>
    <name type="common">Common carp</name>
    <dbReference type="NCBI Taxonomy" id="7962"/>
    <lineage>
        <taxon>Eukaryota</taxon>
        <taxon>Metazoa</taxon>
        <taxon>Chordata</taxon>
        <taxon>Craniata</taxon>
        <taxon>Vertebrata</taxon>
        <taxon>Euteleostomi</taxon>
        <taxon>Actinopterygii</taxon>
        <taxon>Neopterygii</taxon>
        <taxon>Teleostei</taxon>
        <taxon>Ostariophysi</taxon>
        <taxon>Cypriniformes</taxon>
        <taxon>Cyprinidae</taxon>
        <taxon>Cyprininae</taxon>
        <taxon>Cyprinus</taxon>
    </lineage>
</organism>
<keyword evidence="8 18" id="KW-0863">Zinc-finger</keyword>
<keyword evidence="10" id="KW-0832">Ubl conjugation</keyword>
<dbReference type="GO" id="GO:0005634">
    <property type="term" value="C:nucleus"/>
    <property type="evidence" value="ECO:0007669"/>
    <property type="project" value="UniProtKB-SubCell"/>
</dbReference>
<feature type="compositionally biased region" description="Basic and acidic residues" evidence="19">
    <location>
        <begin position="455"/>
        <end position="483"/>
    </location>
</feature>
<evidence type="ECO:0000256" key="6">
    <source>
        <dbReference type="ARBA" id="ARBA00022723"/>
    </source>
</evidence>
<evidence type="ECO:0000256" key="8">
    <source>
        <dbReference type="ARBA" id="ARBA00022771"/>
    </source>
</evidence>
<dbReference type="PANTHER" id="PTHR23238">
    <property type="entry name" value="RNA BINDING PROTEIN"/>
    <property type="match status" value="1"/>
</dbReference>
<dbReference type="Pfam" id="PF00641">
    <property type="entry name" value="Zn_ribbon_RanBP"/>
    <property type="match status" value="1"/>
</dbReference>
<evidence type="ECO:0000256" key="5">
    <source>
        <dbReference type="ARBA" id="ARBA00022553"/>
    </source>
</evidence>
<protein>
    <recommendedName>
        <fullName evidence="15">RNA-binding protein FUS</fullName>
    </recommendedName>
</protein>
<evidence type="ECO:0000313" key="22">
    <source>
        <dbReference type="Ensembl" id="ENSCCRP00010041170.1"/>
    </source>
</evidence>
<feature type="compositionally biased region" description="Gly residues" evidence="19">
    <location>
        <begin position="358"/>
        <end position="407"/>
    </location>
</feature>
<keyword evidence="9" id="KW-0862">Zinc</keyword>